<dbReference type="FunFam" id="1.20.58.390:FF:000103">
    <property type="entry name" value="Si:ch211-256e16.10"/>
    <property type="match status" value="1"/>
</dbReference>
<evidence type="ECO:0000259" key="6">
    <source>
        <dbReference type="Pfam" id="PF02931"/>
    </source>
</evidence>
<dbReference type="GO" id="GO:0005230">
    <property type="term" value="F:extracellular ligand-gated monoatomic ion channel activity"/>
    <property type="evidence" value="ECO:0007669"/>
    <property type="project" value="InterPro"/>
</dbReference>
<dbReference type="InterPro" id="IPR038050">
    <property type="entry name" value="Neuro_actylchol_rec"/>
</dbReference>
<feature type="transmembrane region" description="Helical" evidence="5">
    <location>
        <begin position="178"/>
        <end position="205"/>
    </location>
</feature>
<dbReference type="STRING" id="30732.ENSOMEP00000006267"/>
<dbReference type="GeneTree" id="ENSGT00940000163471"/>
<dbReference type="PANTHER" id="PTHR18945">
    <property type="entry name" value="NEUROTRANSMITTER GATED ION CHANNEL"/>
    <property type="match status" value="1"/>
</dbReference>
<evidence type="ECO:0000256" key="4">
    <source>
        <dbReference type="ARBA" id="ARBA00023136"/>
    </source>
</evidence>
<dbReference type="Ensembl" id="ENSOMET00000006086.1">
    <property type="protein sequence ID" value="ENSOMEP00000006267.1"/>
    <property type="gene ID" value="ENSOMEG00000007323.1"/>
</dbReference>
<evidence type="ECO:0000256" key="5">
    <source>
        <dbReference type="SAM" id="Phobius"/>
    </source>
</evidence>
<protein>
    <submittedName>
        <fullName evidence="8">Uncharacterized protein</fullName>
    </submittedName>
</protein>
<sequence>MIEKDKAPPSPLLQIFYNGTVFYKNDQVIISTCQMRVYKFPFDTQSCNITFRSILHSGEINLTVNENNSEITMWSREIMLTQYEWVFISMSVDKHLEDNLGCIQTSVIYTITMKRRSILYCANFLIPILFLLMLDLASFLIPKTGGEKLGFKVTVLLAVTVMQLLLNEILPSSTDTIPLVVLYCIGIFGLMLLSLMETILVMYLLEKDSESQDSEGDPAFYAEQNDKIIKLNSRNNFTVMKTCCWSAAIHDHQIDQKTPSPKRDSNGQRLDVPLALDLFSHELDEVKKTVSLLTSRRENIGCWTKLSKKIHKIFVVFYVGGVTLFLITISTLWIIEE</sequence>
<evidence type="ECO:0000256" key="3">
    <source>
        <dbReference type="ARBA" id="ARBA00022989"/>
    </source>
</evidence>
<dbReference type="InterPro" id="IPR036719">
    <property type="entry name" value="Neuro-gated_channel_TM_sf"/>
</dbReference>
<keyword evidence="9" id="KW-1185">Reference proteome</keyword>
<evidence type="ECO:0000256" key="1">
    <source>
        <dbReference type="ARBA" id="ARBA00004141"/>
    </source>
</evidence>
<dbReference type="Gene3D" id="2.70.170.10">
    <property type="entry name" value="Neurotransmitter-gated ion-channel ligand-binding domain"/>
    <property type="match status" value="1"/>
</dbReference>
<dbReference type="GO" id="GO:0004888">
    <property type="term" value="F:transmembrane signaling receptor activity"/>
    <property type="evidence" value="ECO:0007669"/>
    <property type="project" value="InterPro"/>
</dbReference>
<dbReference type="InterPro" id="IPR036734">
    <property type="entry name" value="Neur_chan_lig-bd_sf"/>
</dbReference>
<accession>A0A3B3BMC6</accession>
<dbReference type="Proteomes" id="UP000261560">
    <property type="component" value="Unplaced"/>
</dbReference>
<proteinExistence type="predicted"/>
<reference evidence="8" key="2">
    <citation type="submission" date="2025-09" db="UniProtKB">
        <authorList>
            <consortium name="Ensembl"/>
        </authorList>
    </citation>
    <scope>IDENTIFICATION</scope>
</reference>
<dbReference type="PROSITE" id="PS00236">
    <property type="entry name" value="NEUROTR_ION_CHANNEL"/>
    <property type="match status" value="1"/>
</dbReference>
<dbReference type="InterPro" id="IPR006029">
    <property type="entry name" value="Neurotrans-gated_channel_TM"/>
</dbReference>
<dbReference type="SUPFAM" id="SSF90112">
    <property type="entry name" value="Neurotransmitter-gated ion-channel transmembrane pore"/>
    <property type="match status" value="1"/>
</dbReference>
<dbReference type="Gene3D" id="1.20.58.390">
    <property type="entry name" value="Neurotransmitter-gated ion-channel transmembrane domain"/>
    <property type="match status" value="1"/>
</dbReference>
<dbReference type="Pfam" id="PF02932">
    <property type="entry name" value="Neur_chan_memb"/>
    <property type="match status" value="1"/>
</dbReference>
<dbReference type="OMA" id="VMRWHNE"/>
<feature type="domain" description="Neurotransmitter-gated ion-channel transmembrane" evidence="7">
    <location>
        <begin position="125"/>
        <end position="231"/>
    </location>
</feature>
<comment type="subcellular location">
    <subcellularLocation>
        <location evidence="1">Membrane</location>
        <topology evidence="1">Multi-pass membrane protein</topology>
    </subcellularLocation>
</comment>
<feature type="transmembrane region" description="Helical" evidence="5">
    <location>
        <begin position="117"/>
        <end position="137"/>
    </location>
</feature>
<evidence type="ECO:0000256" key="2">
    <source>
        <dbReference type="ARBA" id="ARBA00022692"/>
    </source>
</evidence>
<reference evidence="8" key="1">
    <citation type="submission" date="2025-08" db="UniProtKB">
        <authorList>
            <consortium name="Ensembl"/>
        </authorList>
    </citation>
    <scope>IDENTIFICATION</scope>
</reference>
<dbReference type="PaxDb" id="30732-ENSOMEP00000006267"/>
<dbReference type="AlphaFoldDB" id="A0A3B3BMC6"/>
<evidence type="ECO:0000259" key="7">
    <source>
        <dbReference type="Pfam" id="PF02932"/>
    </source>
</evidence>
<keyword evidence="4 5" id="KW-0472">Membrane</keyword>
<dbReference type="SUPFAM" id="SSF63712">
    <property type="entry name" value="Nicotinic receptor ligand binding domain-like"/>
    <property type="match status" value="1"/>
</dbReference>
<dbReference type="GO" id="GO:0016020">
    <property type="term" value="C:membrane"/>
    <property type="evidence" value="ECO:0007669"/>
    <property type="project" value="UniProtKB-SubCell"/>
</dbReference>
<dbReference type="InterPro" id="IPR006202">
    <property type="entry name" value="Neur_chan_lig-bd"/>
</dbReference>
<feature type="domain" description="Neurotransmitter-gated ion-channel ligand-binding" evidence="6">
    <location>
        <begin position="9"/>
        <end position="116"/>
    </location>
</feature>
<evidence type="ECO:0000313" key="9">
    <source>
        <dbReference type="Proteomes" id="UP000261560"/>
    </source>
</evidence>
<dbReference type="Pfam" id="PF02931">
    <property type="entry name" value="Neur_chan_LBD"/>
    <property type="match status" value="1"/>
</dbReference>
<dbReference type="InterPro" id="IPR006201">
    <property type="entry name" value="Neur_channel"/>
</dbReference>
<evidence type="ECO:0000313" key="8">
    <source>
        <dbReference type="Ensembl" id="ENSOMEP00000006267.1"/>
    </source>
</evidence>
<feature type="transmembrane region" description="Helical" evidence="5">
    <location>
        <begin position="313"/>
        <end position="335"/>
    </location>
</feature>
<name>A0A3B3BMC6_ORYME</name>
<keyword evidence="3 5" id="KW-1133">Transmembrane helix</keyword>
<organism evidence="8 9">
    <name type="scientific">Oryzias melastigma</name>
    <name type="common">Marine medaka</name>
    <dbReference type="NCBI Taxonomy" id="30732"/>
    <lineage>
        <taxon>Eukaryota</taxon>
        <taxon>Metazoa</taxon>
        <taxon>Chordata</taxon>
        <taxon>Craniata</taxon>
        <taxon>Vertebrata</taxon>
        <taxon>Euteleostomi</taxon>
        <taxon>Actinopterygii</taxon>
        <taxon>Neopterygii</taxon>
        <taxon>Teleostei</taxon>
        <taxon>Neoteleostei</taxon>
        <taxon>Acanthomorphata</taxon>
        <taxon>Ovalentaria</taxon>
        <taxon>Atherinomorphae</taxon>
        <taxon>Beloniformes</taxon>
        <taxon>Adrianichthyidae</taxon>
        <taxon>Oryziinae</taxon>
        <taxon>Oryzias</taxon>
    </lineage>
</organism>
<dbReference type="InterPro" id="IPR018000">
    <property type="entry name" value="Neurotransmitter_ion_chnl_CS"/>
</dbReference>
<keyword evidence="2 5" id="KW-0812">Transmembrane</keyword>